<gene>
    <name evidence="2" type="primary">UL37</name>
</gene>
<dbReference type="KEGG" id="vg:11464111"/>
<accession>G8XUB2</accession>
<dbReference type="Proteomes" id="UP000113968">
    <property type="component" value="Segment"/>
</dbReference>
<feature type="transmembrane region" description="Helical" evidence="1">
    <location>
        <begin position="311"/>
        <end position="338"/>
    </location>
</feature>
<sequence length="366" mass="41794">MGWSVKPIDVLGVAGFALFCYASYMWIDWKKRQDPFPWLTKFKRELERRRRRAIAGMYLLSTLATVGTLLSLDCEFRTCVQERERITTSGCYLDCVFNETLIFRGPCDRAVKTMRLNMTFPKPRRLLQGTVLNAGLRYYLEGHVLLHLEASLNLTQRLPGRKTVLVGHFVSSKDSSGTVNGTFSLNLQGLTVYNFSSVVNRTYNSGIDRWTAAANNSDNYRVEAFLNSGAETDFEFLKDTAHRLINKRMKRFAHATGQGHLPRPSDEEVCRLVALPSNWRKMWTEWTKYTPIPYMECTRVVIETVLAKDGALMSIIGLCIIGSGMSLMIALFCLVVSWRRHDIIRDLRKKRADESPIFFTKASGDV</sequence>
<evidence type="ECO:0000256" key="1">
    <source>
        <dbReference type="SAM" id="Phobius"/>
    </source>
</evidence>
<keyword evidence="2" id="KW-0946">Virion</keyword>
<keyword evidence="2" id="KW-0261">Viral envelope protein</keyword>
<proteinExistence type="predicted"/>
<dbReference type="RefSeq" id="YP_004940063.1">
    <property type="nucleotide sequence ID" value="NC_016447.1"/>
</dbReference>
<reference evidence="2" key="1">
    <citation type="submission" date="2011-12" db="EMBL/GenBank/DDBJ databases">
        <title>Comparative genomics of primate cytomegaloviruses.</title>
        <authorList>
            <person name="Davison A.J."/>
            <person name="Holton M."/>
            <person name="Dolan A."/>
            <person name="Dargan D.J."/>
            <person name="Gatherer D."/>
            <person name="Hayward G.S."/>
        </authorList>
    </citation>
    <scope>NUCLEOTIDE SEQUENCE [LARGE SCALE GENOMIC DNA]</scope>
    <source>
        <strain evidence="2">S34E</strain>
    </source>
</reference>
<keyword evidence="3" id="KW-1185">Reference proteome</keyword>
<dbReference type="GeneID" id="11464111"/>
<dbReference type="EMBL" id="FJ483970">
    <property type="protein sequence ID" value="AEV80743.1"/>
    <property type="molecule type" value="Genomic_DNA"/>
</dbReference>
<keyword evidence="1" id="KW-0812">Transmembrane</keyword>
<feature type="transmembrane region" description="Helical" evidence="1">
    <location>
        <begin position="6"/>
        <end position="27"/>
    </location>
</feature>
<keyword evidence="1" id="KW-0472">Membrane</keyword>
<evidence type="ECO:0000313" key="3">
    <source>
        <dbReference type="Proteomes" id="UP000113968"/>
    </source>
</evidence>
<dbReference type="OrthoDB" id="27767at10239"/>
<evidence type="ECO:0000313" key="2">
    <source>
        <dbReference type="EMBL" id="AEV80743.1"/>
    </source>
</evidence>
<protein>
    <submittedName>
        <fullName evidence="2">Envelope glycoprotein UL37</fullName>
    </submittedName>
</protein>
<keyword evidence="1" id="KW-1133">Transmembrane helix</keyword>
<organism evidence="2 3">
    <name type="scientific">Aotine betaherpesvirus 1</name>
    <dbReference type="NCBI Taxonomy" id="50290"/>
    <lineage>
        <taxon>Viruses</taxon>
        <taxon>Duplodnaviria</taxon>
        <taxon>Heunggongvirae</taxon>
        <taxon>Peploviricota</taxon>
        <taxon>Herviviricetes</taxon>
        <taxon>Herpesvirales</taxon>
        <taxon>Orthoherpesviridae</taxon>
        <taxon>Betaherpesvirinae</taxon>
        <taxon>Cytomegalovirus</taxon>
        <taxon>Cytomegalovirus aotinebeta1</taxon>
    </lineage>
</organism>
<name>G8XUB2_9BETA</name>
<feature type="transmembrane region" description="Helical" evidence="1">
    <location>
        <begin position="53"/>
        <end position="72"/>
    </location>
</feature>
<dbReference type="GO" id="GO:0019031">
    <property type="term" value="C:viral envelope"/>
    <property type="evidence" value="ECO:0007669"/>
    <property type="project" value="UniProtKB-KW"/>
</dbReference>